<feature type="compositionally biased region" description="Polar residues" evidence="1">
    <location>
        <begin position="319"/>
        <end position="351"/>
    </location>
</feature>
<proteinExistence type="predicted"/>
<organism evidence="2 3">
    <name type="scientific">Blattamonas nauphoetae</name>
    <dbReference type="NCBI Taxonomy" id="2049346"/>
    <lineage>
        <taxon>Eukaryota</taxon>
        <taxon>Metamonada</taxon>
        <taxon>Preaxostyla</taxon>
        <taxon>Oxymonadida</taxon>
        <taxon>Blattamonas</taxon>
    </lineage>
</organism>
<keyword evidence="3" id="KW-1185">Reference proteome</keyword>
<protein>
    <submittedName>
        <fullName evidence="2">Uncharacterized protein</fullName>
    </submittedName>
</protein>
<evidence type="ECO:0000256" key="1">
    <source>
        <dbReference type="SAM" id="MobiDB-lite"/>
    </source>
</evidence>
<feature type="region of interest" description="Disordered" evidence="1">
    <location>
        <begin position="227"/>
        <end position="248"/>
    </location>
</feature>
<dbReference type="EMBL" id="JARBJD010000115">
    <property type="protein sequence ID" value="KAK2951637.1"/>
    <property type="molecule type" value="Genomic_DNA"/>
</dbReference>
<name>A0ABQ9XGP8_9EUKA</name>
<feature type="compositionally biased region" description="Low complexity" evidence="1">
    <location>
        <begin position="231"/>
        <end position="246"/>
    </location>
</feature>
<comment type="caution">
    <text evidence="2">The sequence shown here is derived from an EMBL/GenBank/DDBJ whole genome shotgun (WGS) entry which is preliminary data.</text>
</comment>
<gene>
    <name evidence="2" type="ORF">BLNAU_13376</name>
</gene>
<feature type="compositionally biased region" description="Low complexity" evidence="1">
    <location>
        <begin position="298"/>
        <end position="312"/>
    </location>
</feature>
<evidence type="ECO:0000313" key="3">
    <source>
        <dbReference type="Proteomes" id="UP001281761"/>
    </source>
</evidence>
<accession>A0ABQ9XGP8</accession>
<dbReference type="Proteomes" id="UP001281761">
    <property type="component" value="Unassembled WGS sequence"/>
</dbReference>
<feature type="compositionally biased region" description="Low complexity" evidence="1">
    <location>
        <begin position="277"/>
        <end position="291"/>
    </location>
</feature>
<evidence type="ECO:0000313" key="2">
    <source>
        <dbReference type="EMBL" id="KAK2951637.1"/>
    </source>
</evidence>
<reference evidence="2 3" key="1">
    <citation type="journal article" date="2022" name="bioRxiv">
        <title>Genomics of Preaxostyla Flagellates Illuminates Evolutionary Transitions and the Path Towards Mitochondrial Loss.</title>
        <authorList>
            <person name="Novak L.V.F."/>
            <person name="Treitli S.C."/>
            <person name="Pyrih J."/>
            <person name="Halakuc P."/>
            <person name="Pipaliya S.V."/>
            <person name="Vacek V."/>
            <person name="Brzon O."/>
            <person name="Soukal P."/>
            <person name="Eme L."/>
            <person name="Dacks J.B."/>
            <person name="Karnkowska A."/>
            <person name="Elias M."/>
            <person name="Hampl V."/>
        </authorList>
    </citation>
    <scope>NUCLEOTIDE SEQUENCE [LARGE SCALE GENOMIC DNA]</scope>
    <source>
        <strain evidence="2">NAU3</strain>
        <tissue evidence="2">Gut</tissue>
    </source>
</reference>
<feature type="region of interest" description="Disordered" evidence="1">
    <location>
        <begin position="273"/>
        <end position="351"/>
    </location>
</feature>
<sequence length="1041" mass="117756">MSINHHQSSFSSNISVICKRFLDFINVVETENCIIKLPPHPEHKVAPLECMLWDLFLHFYESGDISIVNNFHVRHDNLDPAFTDVTPLIVVFLAECISTVDDFEKVRFFPKPSIASIFVKGVTQTCALGRIGLRENSVLRTENAESSKFLKDIVMTISTRYSDEQSNKDLNFYEKWKLFLETIATEQIIFTDLSFLNLPLFRPSLISIRTRFQLRAMNAQINHHRNVEIRISSPSTQSTPSSISPSADPIHTFQDLPFQFKHKYSFSGDHADSIAQSSTTQTNDSSSTITTETDLPPSIESLSSASSTSGKSLSDHSSEPSLPNSVQLSSSISTDIKSTPSEVSISHTSEPSLARSVQHSISIATDLQSLRSPNSLSHSSFLQQSILNIISTIHTILSAPSQISSFPQFRLASTFELDLLRFGQQHFERGHPDLDLTETFSPDLFDEEDDFVLVTTLWRCEAVLDETQSLSCILHQTEFITKLISALHSDNSLIRDRSGALFASLVCLIDCPDPLSPPYSSLRDAFREGTETEQYALLQLWILWMHKESRKTSHDRKMKESDFDFEGLLSVDLTNHIYSNAFLRFVMCLINADLNKTSSWMEMSLDWRVHFLLRFHNSNDLMSATAMDDVCYYACMLSHLHGIPFPTAYLDFIVNTPDFPQPSVFRGLHPSVFLSHTSLPLSSRRFHVPYDLLFERHLRLDAWRLVICRRITHSLKSKWLLNTPLVGIHSLLLRCFHLDFTDDETCELGASIVMSLLTTLFPRQQKSRLVCALFSHFPPPLVIPSLVMSINTTLNVTSFMADFLTILQSQLIDTAPFGDCVSLSKILPAIVPLLPFSEVDTNIEIRLARTVFLLSWLNLPPHFDLPLLSLNPSHSTHPEILSTFTKNSRQVIFEAVSPDNSVFDSVWDFFVIIEGIRDPSRACIAHSDHTNPSTRRMYLEILPSLITLSIPAHRSIFLEMLHRLVVVSPHTFRLTLISKGVIDSLLFTVSNSSNLEDYENGIAVIGILLDAIRQDHLHRSVRDFDFFEGLNAHSRSSPHSQ</sequence>